<dbReference type="SUPFAM" id="SSF88946">
    <property type="entry name" value="Sigma2 domain of RNA polymerase sigma factors"/>
    <property type="match status" value="1"/>
</dbReference>
<keyword evidence="2" id="KW-0805">Transcription regulation</keyword>
<keyword evidence="7" id="KW-1185">Reference proteome</keyword>
<proteinExistence type="inferred from homology"/>
<keyword evidence="3" id="KW-0731">Sigma factor</keyword>
<dbReference type="AlphaFoldDB" id="A0A7W5H594"/>
<dbReference type="InterPro" id="IPR007627">
    <property type="entry name" value="RNA_pol_sigma70_r2"/>
</dbReference>
<dbReference type="InterPro" id="IPR013324">
    <property type="entry name" value="RNA_pol_sigma_r3/r4-like"/>
</dbReference>
<evidence type="ECO:0000313" key="6">
    <source>
        <dbReference type="EMBL" id="MBB3205690.1"/>
    </source>
</evidence>
<feature type="domain" description="RNA polymerase sigma-70 region 2" evidence="5">
    <location>
        <begin position="16"/>
        <end position="81"/>
    </location>
</feature>
<accession>A0A7W5H594</accession>
<dbReference type="PANTHER" id="PTHR43133:SF51">
    <property type="entry name" value="RNA POLYMERASE SIGMA FACTOR"/>
    <property type="match status" value="1"/>
</dbReference>
<sequence>MANLMDKGSISTFLTISENRSRILAVIVSMVRDFEVAEDLFQETVIEILKNEERFDPTRNFVPWACGIARNIVLQHWRRQAQAPSNGLSEMIGELALIAADGDDDTWRRERTALRRCFQRLPDRMQKLLLLRYGHNVKGKALADSAAIRQGSIRTTLSRLRAQLRVCIDSNEAQRIQEVNA</sequence>
<dbReference type="EMBL" id="JACHXU010000004">
    <property type="protein sequence ID" value="MBB3205690.1"/>
    <property type="molecule type" value="Genomic_DNA"/>
</dbReference>
<evidence type="ECO:0000256" key="2">
    <source>
        <dbReference type="ARBA" id="ARBA00023015"/>
    </source>
</evidence>
<evidence type="ECO:0000256" key="1">
    <source>
        <dbReference type="ARBA" id="ARBA00010641"/>
    </source>
</evidence>
<dbReference type="InterPro" id="IPR013325">
    <property type="entry name" value="RNA_pol_sigma_r2"/>
</dbReference>
<dbReference type="Pfam" id="PF04542">
    <property type="entry name" value="Sigma70_r2"/>
    <property type="match status" value="1"/>
</dbReference>
<dbReference type="SUPFAM" id="SSF88659">
    <property type="entry name" value="Sigma3 and sigma4 domains of RNA polymerase sigma factors"/>
    <property type="match status" value="1"/>
</dbReference>
<dbReference type="PANTHER" id="PTHR43133">
    <property type="entry name" value="RNA POLYMERASE ECF-TYPE SIGMA FACTO"/>
    <property type="match status" value="1"/>
</dbReference>
<dbReference type="Gene3D" id="1.10.10.10">
    <property type="entry name" value="Winged helix-like DNA-binding domain superfamily/Winged helix DNA-binding domain"/>
    <property type="match status" value="1"/>
</dbReference>
<dbReference type="GO" id="GO:0006352">
    <property type="term" value="P:DNA-templated transcription initiation"/>
    <property type="evidence" value="ECO:0007669"/>
    <property type="project" value="InterPro"/>
</dbReference>
<dbReference type="InterPro" id="IPR014284">
    <property type="entry name" value="RNA_pol_sigma-70_dom"/>
</dbReference>
<keyword evidence="4" id="KW-0804">Transcription</keyword>
<reference evidence="6 7" key="1">
    <citation type="submission" date="2020-08" db="EMBL/GenBank/DDBJ databases">
        <title>Genomic Encyclopedia of Type Strains, Phase III (KMG-III): the genomes of soil and plant-associated and newly described type strains.</title>
        <authorList>
            <person name="Whitman W."/>
        </authorList>
    </citation>
    <scope>NUCLEOTIDE SEQUENCE [LARGE SCALE GENOMIC DNA]</scope>
    <source>
        <strain evidence="6 7">CECT 8075</strain>
    </source>
</reference>
<comment type="caution">
    <text evidence="6">The sequence shown here is derived from an EMBL/GenBank/DDBJ whole genome shotgun (WGS) entry which is preliminary data.</text>
</comment>
<protein>
    <submittedName>
        <fullName evidence="6">RNA polymerase sigma factor (Sigma-70 family)</fullName>
    </submittedName>
</protein>
<organism evidence="6 7">
    <name type="scientific">Aporhodopirellula rubra</name>
    <dbReference type="NCBI Taxonomy" id="980271"/>
    <lineage>
        <taxon>Bacteria</taxon>
        <taxon>Pseudomonadati</taxon>
        <taxon>Planctomycetota</taxon>
        <taxon>Planctomycetia</taxon>
        <taxon>Pirellulales</taxon>
        <taxon>Pirellulaceae</taxon>
        <taxon>Aporhodopirellula</taxon>
    </lineage>
</organism>
<dbReference type="GO" id="GO:0016987">
    <property type="term" value="F:sigma factor activity"/>
    <property type="evidence" value="ECO:0007669"/>
    <property type="project" value="UniProtKB-KW"/>
</dbReference>
<dbReference type="NCBIfam" id="TIGR02937">
    <property type="entry name" value="sigma70-ECF"/>
    <property type="match status" value="1"/>
</dbReference>
<evidence type="ECO:0000259" key="5">
    <source>
        <dbReference type="Pfam" id="PF04542"/>
    </source>
</evidence>
<evidence type="ECO:0000256" key="3">
    <source>
        <dbReference type="ARBA" id="ARBA00023082"/>
    </source>
</evidence>
<comment type="similarity">
    <text evidence="1">Belongs to the sigma-70 factor family. ECF subfamily.</text>
</comment>
<evidence type="ECO:0000256" key="4">
    <source>
        <dbReference type="ARBA" id="ARBA00023163"/>
    </source>
</evidence>
<name>A0A7W5H594_9BACT</name>
<dbReference type="InterPro" id="IPR039425">
    <property type="entry name" value="RNA_pol_sigma-70-like"/>
</dbReference>
<dbReference type="Proteomes" id="UP000536179">
    <property type="component" value="Unassembled WGS sequence"/>
</dbReference>
<gene>
    <name evidence="6" type="ORF">FHS27_001494</name>
</gene>
<evidence type="ECO:0000313" key="7">
    <source>
        <dbReference type="Proteomes" id="UP000536179"/>
    </source>
</evidence>
<dbReference type="Gene3D" id="1.10.1740.10">
    <property type="match status" value="1"/>
</dbReference>
<dbReference type="InterPro" id="IPR036388">
    <property type="entry name" value="WH-like_DNA-bd_sf"/>
</dbReference>